<evidence type="ECO:0000313" key="1">
    <source>
        <dbReference type="EMBL" id="AZQ78037.1"/>
    </source>
</evidence>
<keyword evidence="2" id="KW-1185">Reference proteome</keyword>
<organism evidence="1 2">
    <name type="scientific">Flaviflexus ciconiae</name>
    <dbReference type="NCBI Taxonomy" id="2496867"/>
    <lineage>
        <taxon>Bacteria</taxon>
        <taxon>Bacillati</taxon>
        <taxon>Actinomycetota</taxon>
        <taxon>Actinomycetes</taxon>
        <taxon>Actinomycetales</taxon>
        <taxon>Actinomycetaceae</taxon>
        <taxon>Flaviflexus</taxon>
    </lineage>
</organism>
<sequence>MGETQTSATTQISQHNYAPGAVVAVRDEMWMITNVARSVDGYRLKVRGLSEYVRDEEATFYTALDHIEVLDPTKVEVVADRSPGYRQTRLWLETTLRQTPVPLYQEELSVSHQMLPDPLDYQISAVRKALSTDNPGVVFS</sequence>
<accession>A0A3Q9G975</accession>
<protein>
    <submittedName>
        <fullName evidence="1">Uncharacterized protein</fullName>
    </submittedName>
</protein>
<dbReference type="KEGG" id="flh:EJ997_12530"/>
<dbReference type="Proteomes" id="UP000280344">
    <property type="component" value="Chromosome"/>
</dbReference>
<gene>
    <name evidence="1" type="ORF">EJ997_12530</name>
</gene>
<dbReference type="RefSeq" id="WP_126704837.1">
    <property type="nucleotide sequence ID" value="NZ_CP034593.1"/>
</dbReference>
<evidence type="ECO:0000313" key="2">
    <source>
        <dbReference type="Proteomes" id="UP000280344"/>
    </source>
</evidence>
<dbReference type="AlphaFoldDB" id="A0A3Q9G975"/>
<name>A0A3Q9G975_9ACTO</name>
<proteinExistence type="predicted"/>
<dbReference type="EMBL" id="CP034593">
    <property type="protein sequence ID" value="AZQ78037.1"/>
    <property type="molecule type" value="Genomic_DNA"/>
</dbReference>
<reference evidence="1 2" key="1">
    <citation type="submission" date="2018-12" db="EMBL/GenBank/DDBJ databases">
        <title>Complete genome sequence of Flaviflexus sp. H23T48.</title>
        <authorList>
            <person name="Bae J.-W."/>
            <person name="Lee J.-Y."/>
        </authorList>
    </citation>
    <scope>NUCLEOTIDE SEQUENCE [LARGE SCALE GENOMIC DNA]</scope>
    <source>
        <strain evidence="1 2">H23T48</strain>
    </source>
</reference>
<dbReference type="OrthoDB" id="9814088at2"/>